<dbReference type="GO" id="GO:0000155">
    <property type="term" value="F:phosphorelay sensor kinase activity"/>
    <property type="evidence" value="ECO:0007669"/>
    <property type="project" value="TreeGrafter"/>
</dbReference>
<gene>
    <name evidence="7" type="ORF">SAMN04488023_1476</name>
</gene>
<keyword evidence="2" id="KW-0805">Transcription regulation</keyword>
<evidence type="ECO:0000256" key="2">
    <source>
        <dbReference type="ARBA" id="ARBA00023015"/>
    </source>
</evidence>
<dbReference type="EMBL" id="FOGG01000047">
    <property type="protein sequence ID" value="SES23812.1"/>
    <property type="molecule type" value="Genomic_DNA"/>
</dbReference>
<keyword evidence="1" id="KW-0597">Phosphoprotein</keyword>
<dbReference type="Pfam" id="PF07495">
    <property type="entry name" value="Y_Y_Y"/>
    <property type="match status" value="1"/>
</dbReference>
<evidence type="ECO:0000256" key="3">
    <source>
        <dbReference type="ARBA" id="ARBA00023125"/>
    </source>
</evidence>
<dbReference type="Gene3D" id="2.130.10.10">
    <property type="entry name" value="YVTN repeat-like/Quinoprotein amine dehydrogenase"/>
    <property type="match status" value="2"/>
</dbReference>
<evidence type="ECO:0000256" key="5">
    <source>
        <dbReference type="SAM" id="Phobius"/>
    </source>
</evidence>
<evidence type="ECO:0000256" key="1">
    <source>
        <dbReference type="ARBA" id="ARBA00022553"/>
    </source>
</evidence>
<dbReference type="InterPro" id="IPR011110">
    <property type="entry name" value="Reg_prop"/>
</dbReference>
<feature type="domain" description="HTH araC/xylS-type" evidence="6">
    <location>
        <begin position="756"/>
        <end position="855"/>
    </location>
</feature>
<protein>
    <submittedName>
        <fullName evidence="7">Two component regulator propeller</fullName>
    </submittedName>
</protein>
<reference evidence="7 8" key="1">
    <citation type="submission" date="2016-10" db="EMBL/GenBank/DDBJ databases">
        <authorList>
            <person name="de Groot N.N."/>
        </authorList>
    </citation>
    <scope>NUCLEOTIDE SEQUENCE [LARGE SCALE GENOMIC DNA]</scope>
    <source>
        <strain evidence="7 8">DSM 18610</strain>
    </source>
</reference>
<evidence type="ECO:0000313" key="8">
    <source>
        <dbReference type="Proteomes" id="UP000199572"/>
    </source>
</evidence>
<dbReference type="GO" id="GO:0043565">
    <property type="term" value="F:sequence-specific DNA binding"/>
    <property type="evidence" value="ECO:0007669"/>
    <property type="project" value="InterPro"/>
</dbReference>
<keyword evidence="8" id="KW-1185">Reference proteome</keyword>
<dbReference type="InterPro" id="IPR011123">
    <property type="entry name" value="Y_Y_Y"/>
</dbReference>
<name>A0A1H9VQF1_9SPHI</name>
<dbReference type="PROSITE" id="PS01124">
    <property type="entry name" value="HTH_ARAC_FAMILY_2"/>
    <property type="match status" value="1"/>
</dbReference>
<evidence type="ECO:0000313" key="7">
    <source>
        <dbReference type="EMBL" id="SES23812.1"/>
    </source>
</evidence>
<organism evidence="7 8">
    <name type="scientific">Pedobacter rhizosphaerae</name>
    <dbReference type="NCBI Taxonomy" id="390241"/>
    <lineage>
        <taxon>Bacteria</taxon>
        <taxon>Pseudomonadati</taxon>
        <taxon>Bacteroidota</taxon>
        <taxon>Sphingobacteriia</taxon>
        <taxon>Sphingobacteriales</taxon>
        <taxon>Sphingobacteriaceae</taxon>
        <taxon>Pedobacter</taxon>
    </lineage>
</organism>
<dbReference type="AlphaFoldDB" id="A0A1H9VQF1"/>
<dbReference type="SMART" id="SM00342">
    <property type="entry name" value="HTH_ARAC"/>
    <property type="match status" value="1"/>
</dbReference>
<dbReference type="InterPro" id="IPR018060">
    <property type="entry name" value="HTH_AraC"/>
</dbReference>
<evidence type="ECO:0000256" key="4">
    <source>
        <dbReference type="ARBA" id="ARBA00023163"/>
    </source>
</evidence>
<accession>A0A1H9VQF1</accession>
<dbReference type="Gene3D" id="1.10.10.60">
    <property type="entry name" value="Homeodomain-like"/>
    <property type="match status" value="1"/>
</dbReference>
<proteinExistence type="predicted"/>
<dbReference type="InterPro" id="IPR011047">
    <property type="entry name" value="Quinoprotein_ADH-like_sf"/>
</dbReference>
<dbReference type="PROSITE" id="PS00041">
    <property type="entry name" value="HTH_ARAC_FAMILY_1"/>
    <property type="match status" value="1"/>
</dbReference>
<keyword evidence="3" id="KW-0238">DNA-binding</keyword>
<dbReference type="Pfam" id="PF12833">
    <property type="entry name" value="HTH_18"/>
    <property type="match status" value="1"/>
</dbReference>
<dbReference type="InterPro" id="IPR009057">
    <property type="entry name" value="Homeodomain-like_sf"/>
</dbReference>
<dbReference type="Pfam" id="PF07494">
    <property type="entry name" value="Reg_prop"/>
    <property type="match status" value="2"/>
</dbReference>
<dbReference type="SUPFAM" id="SSF50998">
    <property type="entry name" value="Quinoprotein alcohol dehydrogenase-like"/>
    <property type="match status" value="1"/>
</dbReference>
<dbReference type="RefSeq" id="WP_217643903.1">
    <property type="nucleotide sequence ID" value="NZ_FOGG01000047.1"/>
</dbReference>
<dbReference type="PANTHER" id="PTHR43547">
    <property type="entry name" value="TWO-COMPONENT HISTIDINE KINASE"/>
    <property type="match status" value="1"/>
</dbReference>
<dbReference type="STRING" id="390241.SAMN04488023_1476"/>
<dbReference type="PANTHER" id="PTHR43547:SF2">
    <property type="entry name" value="HYBRID SIGNAL TRANSDUCTION HISTIDINE KINASE C"/>
    <property type="match status" value="1"/>
</dbReference>
<dbReference type="Proteomes" id="UP000199572">
    <property type="component" value="Unassembled WGS sequence"/>
</dbReference>
<dbReference type="InterPro" id="IPR018062">
    <property type="entry name" value="HTH_AraC-typ_CS"/>
</dbReference>
<dbReference type="Gene3D" id="2.60.40.10">
    <property type="entry name" value="Immunoglobulins"/>
    <property type="match status" value="1"/>
</dbReference>
<dbReference type="GO" id="GO:0003700">
    <property type="term" value="F:DNA-binding transcription factor activity"/>
    <property type="evidence" value="ECO:0007669"/>
    <property type="project" value="InterPro"/>
</dbReference>
<keyword evidence="5" id="KW-0812">Transmembrane</keyword>
<dbReference type="SUPFAM" id="SSF46689">
    <property type="entry name" value="Homeodomain-like"/>
    <property type="match status" value="1"/>
</dbReference>
<evidence type="ECO:0000259" key="6">
    <source>
        <dbReference type="PROSITE" id="PS01124"/>
    </source>
</evidence>
<sequence>MKQIISLTFISFLIFSRIAAQDFVFSPINVMHGLSDNQVRYIIQLPDGRMVFKTSGNINIYDGARFRYIHRKISNNFPLKNYGGHYRIYQSGDSTLWIKDRHQLMCVDLRKESYITNLNQYFENAGFHSRVDDIFFDQKQQMWLLINNQLISKNHKSKISLAPQLGVLQDISSDGEHLFLFYNTGAIVCHDLKTAKNKYTINAYPASEQMHFNRTSLVVKAANGFYQLRNGNLGGFFFFDLLKLKWKKLLQTDYTLNTLFVDEKGLATISCSNGIWMIDCQSGRSKYLPSIEKVDGGKLNTEISTVFYDRQGGLWLGTVNQGLLYHHQERNMFNAIRRSAFEVKSNKDILVQAFSEDEEGNIYIKSRSEFYQYHPKFGNHAKLRLLQSFSLPANELQKLNIATSKYKNDQATQLTDHRGWIWTGTADGLKVLDNVTGKEKTFYTKDGLSNNFIQSIFQDHDRNIWITTSYGINKVQIDAKTKGVRFIKFDPNAGVLEGEYLKGSAYESEDSTLYFGGVNGFTILNRKHLQFSGLAFKPVFTSLILHGQWIEIGKYYDGRILLEKAAPYTHDIELSHHQNFLTFEFTALNYSNPAQTYYRYQLDGIDRQWRETFSHQENALYTEKGMLQVSYTNLPPGKYKLKVKASNDNLKWDTPVSILTFTIKAPWWKTPLAYMLYIFLFLVLVLAIIYLYLRSERKKAERTRREDILLLRIRNLIDQQNFIQEQNERTDTNMLSSGGEADPISPLSQLESSFLANAISLVKTNLDVPDYSVEQLSRDLNMDRTGLYRKLITLLDKSPSIFIRNIRLEKAAELLIQGQLNISQIADRVGFSSSSYLSKCFQDMYGCKPSEYADSIKNQHKS</sequence>
<feature type="transmembrane region" description="Helical" evidence="5">
    <location>
        <begin position="672"/>
        <end position="693"/>
    </location>
</feature>
<dbReference type="InterPro" id="IPR013783">
    <property type="entry name" value="Ig-like_fold"/>
</dbReference>
<dbReference type="InterPro" id="IPR015943">
    <property type="entry name" value="WD40/YVTN_repeat-like_dom_sf"/>
</dbReference>
<keyword evidence="5" id="KW-1133">Transmembrane helix</keyword>
<keyword evidence="5" id="KW-0472">Membrane</keyword>
<keyword evidence="4" id="KW-0804">Transcription</keyword>